<proteinExistence type="predicted"/>
<evidence type="ECO:0000313" key="1">
    <source>
        <dbReference type="EMBL" id="MDU9001785.1"/>
    </source>
</evidence>
<reference evidence="1 2" key="1">
    <citation type="submission" date="2023-02" db="EMBL/GenBank/DDBJ databases">
        <authorList>
            <person name="Maleckis M."/>
        </authorList>
    </citation>
    <scope>NUCLEOTIDE SEQUENCE [LARGE SCALE GENOMIC DNA]</scope>
    <source>
        <strain evidence="1 2">P8-A2</strain>
    </source>
</reference>
<accession>A0ABU3V6J8</accession>
<sequence>MDRLTATVLFALAQHAARFNSGVNPWEQPAVYDDIGFALFTA</sequence>
<dbReference type="EMBL" id="JARAKF010000006">
    <property type="protein sequence ID" value="MDU9001785.1"/>
    <property type="molecule type" value="Genomic_DNA"/>
</dbReference>
<gene>
    <name evidence="1" type="ORF">PU648_58240</name>
</gene>
<comment type="caution">
    <text evidence="1">The sequence shown here is derived from an EMBL/GenBank/DDBJ whole genome shotgun (WGS) entry which is preliminary data.</text>
</comment>
<keyword evidence="2" id="KW-1185">Reference proteome</keyword>
<protein>
    <submittedName>
        <fullName evidence="1">Uncharacterized protein</fullName>
    </submittedName>
</protein>
<dbReference type="Proteomes" id="UP001257627">
    <property type="component" value="Unassembled WGS sequence"/>
</dbReference>
<name>A0ABU3V6J8_9ACTN</name>
<organism evidence="1 2">
    <name type="scientific">Streptomyces mirabilis</name>
    <dbReference type="NCBI Taxonomy" id="68239"/>
    <lineage>
        <taxon>Bacteria</taxon>
        <taxon>Bacillati</taxon>
        <taxon>Actinomycetota</taxon>
        <taxon>Actinomycetes</taxon>
        <taxon>Kitasatosporales</taxon>
        <taxon>Streptomycetaceae</taxon>
        <taxon>Streptomyces</taxon>
    </lineage>
</organism>
<dbReference type="RefSeq" id="WP_266998266.1">
    <property type="nucleotide sequence ID" value="NZ_JAPEPS010000003.1"/>
</dbReference>
<evidence type="ECO:0000313" key="2">
    <source>
        <dbReference type="Proteomes" id="UP001257627"/>
    </source>
</evidence>